<organism evidence="2 3">
    <name type="scientific">Ruegeria intermedia</name>
    <dbReference type="NCBI Taxonomy" id="996115"/>
    <lineage>
        <taxon>Bacteria</taxon>
        <taxon>Pseudomonadati</taxon>
        <taxon>Pseudomonadota</taxon>
        <taxon>Alphaproteobacteria</taxon>
        <taxon>Rhodobacterales</taxon>
        <taxon>Roseobacteraceae</taxon>
        <taxon>Ruegeria</taxon>
    </lineage>
</organism>
<feature type="compositionally biased region" description="Basic residues" evidence="1">
    <location>
        <begin position="1"/>
        <end position="12"/>
    </location>
</feature>
<evidence type="ECO:0000313" key="2">
    <source>
        <dbReference type="EMBL" id="SHF30318.1"/>
    </source>
</evidence>
<dbReference type="AlphaFoldDB" id="A0A1M5AJ68"/>
<protein>
    <submittedName>
        <fullName evidence="2">Uncharacterized protein</fullName>
    </submittedName>
</protein>
<reference evidence="2 3" key="1">
    <citation type="submission" date="2016-11" db="EMBL/GenBank/DDBJ databases">
        <authorList>
            <person name="Varghese N."/>
            <person name="Submissions S."/>
        </authorList>
    </citation>
    <scope>NUCLEOTIDE SEQUENCE [LARGE SCALE GENOMIC DNA]</scope>
    <source>
        <strain evidence="2 3">DSM 29341</strain>
    </source>
</reference>
<evidence type="ECO:0000313" key="3">
    <source>
        <dbReference type="Proteomes" id="UP000325134"/>
    </source>
</evidence>
<feature type="region of interest" description="Disordered" evidence="1">
    <location>
        <begin position="1"/>
        <end position="24"/>
    </location>
</feature>
<name>A0A1M5AJ68_9RHOB</name>
<evidence type="ECO:0000256" key="1">
    <source>
        <dbReference type="SAM" id="MobiDB-lite"/>
    </source>
</evidence>
<proteinExistence type="predicted"/>
<accession>A0A1M5AJ68</accession>
<dbReference type="InterPro" id="IPR053714">
    <property type="entry name" value="Iso_Racemase_Enz_sf"/>
</dbReference>
<gene>
    <name evidence="2" type="ORF">SAMN05444279_12631</name>
</gene>
<dbReference type="EMBL" id="FQVK01000026">
    <property type="protein sequence ID" value="SHF30318.1"/>
    <property type="molecule type" value="Genomic_DNA"/>
</dbReference>
<dbReference type="Proteomes" id="UP000325134">
    <property type="component" value="Unassembled WGS sequence"/>
</dbReference>
<sequence>MCLPFHHARTAHRGPISGPEPPYRPKTLKTMCFPNEIPEFSADMPATPSRPQPTSGAKHHGRVAERLQAIQSTCRIANPMAKEHRRPVFRAAAAPDFAPPAPGQDRTADAVFPCRTCLRTLEAIPRVQARIDKPALSSNTAFAWHVARLNSGHRSKKLRRFRRPNDIFCCKLQGAACLIWIRINGIRANRIRN</sequence>
<keyword evidence="3" id="KW-1185">Reference proteome</keyword>
<dbReference type="Gene3D" id="3.40.50.12500">
    <property type="match status" value="1"/>
</dbReference>